<dbReference type="GO" id="GO:0000400">
    <property type="term" value="F:four-way junction DNA binding"/>
    <property type="evidence" value="ECO:0007669"/>
    <property type="project" value="UniProtKB-UniRule"/>
</dbReference>
<name>A0A285G671_9FIRM</name>
<accession>A0A285G671</accession>
<feature type="region of interest" description="Domain III" evidence="6">
    <location>
        <begin position="152"/>
        <end position="197"/>
    </location>
</feature>
<comment type="subunit">
    <text evidence="6">Homotetramer. Forms an RuvA(8)-RuvB(12)-Holliday junction (HJ) complex. HJ DNA is sandwiched between 2 RuvA tetramers; dsDNA enters through RuvA and exits via RuvB. An RuvB hexamer assembles on each DNA strand where it exits the tetramer. Each RuvB hexamer is contacted by two RuvA subunits (via domain III) on 2 adjacent RuvB subunits; this complex drives branch migration. In the full resolvosome a probable DNA-RuvA(4)-RuvB(12)-RuvC(2) complex forms which resolves the HJ.</text>
</comment>
<dbReference type="STRING" id="1413210.U472_12460"/>
<evidence type="ECO:0000256" key="2">
    <source>
        <dbReference type="ARBA" id="ARBA00022763"/>
    </source>
</evidence>
<dbReference type="InterPro" id="IPR003583">
    <property type="entry name" value="Hlx-hairpin-Hlx_DNA-bd_motif"/>
</dbReference>
<evidence type="ECO:0000256" key="6">
    <source>
        <dbReference type="HAMAP-Rule" id="MF_00031"/>
    </source>
</evidence>
<dbReference type="RefSeq" id="WP_097016901.1">
    <property type="nucleotide sequence ID" value="NZ_OBDZ01000005.1"/>
</dbReference>
<feature type="region of interest" description="Domain I" evidence="6">
    <location>
        <begin position="1"/>
        <end position="64"/>
    </location>
</feature>
<keyword evidence="1 6" id="KW-0963">Cytoplasm</keyword>
<keyword evidence="2 6" id="KW-0227">DNA damage</keyword>
<dbReference type="InterPro" id="IPR011114">
    <property type="entry name" value="RuvA_C"/>
</dbReference>
<dbReference type="Pfam" id="PF07499">
    <property type="entry name" value="RuvA_C"/>
    <property type="match status" value="1"/>
</dbReference>
<keyword evidence="4 6" id="KW-0233">DNA recombination</keyword>
<dbReference type="Pfam" id="PF14520">
    <property type="entry name" value="HHH_5"/>
    <property type="match status" value="1"/>
</dbReference>
<dbReference type="InterPro" id="IPR013849">
    <property type="entry name" value="DNA_helicase_Holl-junc_RuvA_I"/>
</dbReference>
<keyword evidence="8" id="KW-0547">Nucleotide-binding</keyword>
<keyword evidence="8" id="KW-0347">Helicase</keyword>
<dbReference type="NCBIfam" id="TIGR00084">
    <property type="entry name" value="ruvA"/>
    <property type="match status" value="1"/>
</dbReference>
<evidence type="ECO:0000313" key="9">
    <source>
        <dbReference type="Proteomes" id="UP000219573"/>
    </source>
</evidence>
<dbReference type="EMBL" id="OBDZ01000005">
    <property type="protein sequence ID" value="SNY19082.1"/>
    <property type="molecule type" value="Genomic_DNA"/>
</dbReference>
<dbReference type="SUPFAM" id="SSF47781">
    <property type="entry name" value="RuvA domain 2-like"/>
    <property type="match status" value="1"/>
</dbReference>
<dbReference type="SUPFAM" id="SSF50249">
    <property type="entry name" value="Nucleic acid-binding proteins"/>
    <property type="match status" value="1"/>
</dbReference>
<dbReference type="InterPro" id="IPR010994">
    <property type="entry name" value="RuvA_2-like"/>
</dbReference>
<evidence type="ECO:0000256" key="4">
    <source>
        <dbReference type="ARBA" id="ARBA00023172"/>
    </source>
</evidence>
<gene>
    <name evidence="6" type="primary">ruvA</name>
    <name evidence="8" type="ORF">SAMN06265827_10562</name>
</gene>
<dbReference type="AlphaFoldDB" id="A0A285G671"/>
<dbReference type="GO" id="GO:0006310">
    <property type="term" value="P:DNA recombination"/>
    <property type="evidence" value="ECO:0007669"/>
    <property type="project" value="UniProtKB-UniRule"/>
</dbReference>
<keyword evidence="3 6" id="KW-0238">DNA-binding</keyword>
<comment type="subcellular location">
    <subcellularLocation>
        <location evidence="6">Cytoplasm</location>
    </subcellularLocation>
</comment>
<dbReference type="GO" id="GO:0006281">
    <property type="term" value="P:DNA repair"/>
    <property type="evidence" value="ECO:0007669"/>
    <property type="project" value="UniProtKB-UniRule"/>
</dbReference>
<dbReference type="Pfam" id="PF01330">
    <property type="entry name" value="RuvA_N"/>
    <property type="match status" value="1"/>
</dbReference>
<dbReference type="InterPro" id="IPR000085">
    <property type="entry name" value="RuvA"/>
</dbReference>
<proteinExistence type="inferred from homology"/>
<dbReference type="GO" id="GO:0009378">
    <property type="term" value="F:four-way junction helicase activity"/>
    <property type="evidence" value="ECO:0007669"/>
    <property type="project" value="InterPro"/>
</dbReference>
<comment type="function">
    <text evidence="6">The RuvA-RuvB-RuvC complex processes Holliday junction (HJ) DNA during genetic recombination and DNA repair, while the RuvA-RuvB complex plays an important role in the rescue of blocked DNA replication forks via replication fork reversal (RFR). RuvA specifically binds to HJ cruciform DNA, conferring on it an open structure. The RuvB hexamer acts as an ATP-dependent pump, pulling dsDNA into and through the RuvAB complex. HJ branch migration allows RuvC to scan DNA until it finds its consensus sequence, where it cleaves and resolves the cruciform DNA.</text>
</comment>
<reference evidence="9" key="1">
    <citation type="submission" date="2017-09" db="EMBL/GenBank/DDBJ databases">
        <authorList>
            <person name="Varghese N."/>
            <person name="Submissions S."/>
        </authorList>
    </citation>
    <scope>NUCLEOTIDE SEQUENCE [LARGE SCALE GENOMIC DNA]</scope>
    <source>
        <strain evidence="9">MSL47</strain>
    </source>
</reference>
<dbReference type="Gene3D" id="2.40.50.140">
    <property type="entry name" value="Nucleic acid-binding proteins"/>
    <property type="match status" value="1"/>
</dbReference>
<evidence type="ECO:0000313" key="8">
    <source>
        <dbReference type="EMBL" id="SNY19082.1"/>
    </source>
</evidence>
<keyword evidence="9" id="KW-1185">Reference proteome</keyword>
<evidence type="ECO:0000256" key="1">
    <source>
        <dbReference type="ARBA" id="ARBA00022490"/>
    </source>
</evidence>
<keyword evidence="8" id="KW-0378">Hydrolase</keyword>
<dbReference type="GO" id="GO:0005737">
    <property type="term" value="C:cytoplasm"/>
    <property type="evidence" value="ECO:0007669"/>
    <property type="project" value="UniProtKB-SubCell"/>
</dbReference>
<organism evidence="8 9">
    <name type="scientific">Orenia metallireducens</name>
    <dbReference type="NCBI Taxonomy" id="1413210"/>
    <lineage>
        <taxon>Bacteria</taxon>
        <taxon>Bacillati</taxon>
        <taxon>Bacillota</taxon>
        <taxon>Clostridia</taxon>
        <taxon>Halanaerobiales</taxon>
        <taxon>Halobacteroidaceae</taxon>
        <taxon>Orenia</taxon>
    </lineage>
</organism>
<evidence type="ECO:0000256" key="3">
    <source>
        <dbReference type="ARBA" id="ARBA00023125"/>
    </source>
</evidence>
<dbReference type="GO" id="GO:0005524">
    <property type="term" value="F:ATP binding"/>
    <property type="evidence" value="ECO:0007669"/>
    <property type="project" value="InterPro"/>
</dbReference>
<evidence type="ECO:0000259" key="7">
    <source>
        <dbReference type="SMART" id="SM00278"/>
    </source>
</evidence>
<evidence type="ECO:0000256" key="5">
    <source>
        <dbReference type="ARBA" id="ARBA00023204"/>
    </source>
</evidence>
<dbReference type="SMART" id="SM00278">
    <property type="entry name" value="HhH1"/>
    <property type="match status" value="2"/>
</dbReference>
<dbReference type="OrthoDB" id="5293449at2"/>
<dbReference type="GO" id="GO:0009379">
    <property type="term" value="C:Holliday junction helicase complex"/>
    <property type="evidence" value="ECO:0007669"/>
    <property type="project" value="InterPro"/>
</dbReference>
<dbReference type="Proteomes" id="UP000219573">
    <property type="component" value="Unassembled WGS sequence"/>
</dbReference>
<comment type="domain">
    <text evidence="6">Has three domains with a flexible linker between the domains II and III and assumes an 'L' shape. Domain III is highly mobile and contacts RuvB.</text>
</comment>
<dbReference type="InterPro" id="IPR012340">
    <property type="entry name" value="NA-bd_OB-fold"/>
</dbReference>
<protein>
    <recommendedName>
        <fullName evidence="6">Holliday junction branch migration complex subunit RuvA</fullName>
    </recommendedName>
</protein>
<keyword evidence="8" id="KW-0067">ATP-binding</keyword>
<dbReference type="HAMAP" id="MF_00031">
    <property type="entry name" value="DNA_HJ_migration_RuvA"/>
    <property type="match status" value="1"/>
</dbReference>
<keyword evidence="5 6" id="KW-0234">DNA repair</keyword>
<comment type="caution">
    <text evidence="6">Lacks conserved residue(s) required for the propagation of feature annotation.</text>
</comment>
<feature type="domain" description="Helix-hairpin-helix DNA-binding motif class 1" evidence="7">
    <location>
        <begin position="73"/>
        <end position="92"/>
    </location>
</feature>
<dbReference type="Gene3D" id="1.10.150.20">
    <property type="entry name" value="5' to 3' exonuclease, C-terminal subdomain"/>
    <property type="match status" value="1"/>
</dbReference>
<dbReference type="Gene3D" id="1.10.8.10">
    <property type="entry name" value="DNA helicase RuvA subunit, C-terminal domain"/>
    <property type="match status" value="1"/>
</dbReference>
<sequence length="197" mass="21956">MIAYLQGKLIRNNIEYIVIQVGGIGYKVYIPSSLQQTLPQIGGEVELHTYHYVREDNISLYGFNNVETLELFEQLLDVSKIGPKVALSILSTMPAKEFKLAIVNSQINTLKEIKGIGNKTAKRLILELQEKIDLDNILDNDSIDVVSGDSRMEDAVQALISLGYKQGDATKAVAKVIREDKEMVVEDIIKNALLHLS</sequence>
<dbReference type="GO" id="GO:0048476">
    <property type="term" value="C:Holliday junction resolvase complex"/>
    <property type="evidence" value="ECO:0007669"/>
    <property type="project" value="UniProtKB-UniRule"/>
</dbReference>
<dbReference type="SUPFAM" id="SSF46929">
    <property type="entry name" value="DNA helicase RuvA subunit, C-terminal domain"/>
    <property type="match status" value="1"/>
</dbReference>
<comment type="similarity">
    <text evidence="6">Belongs to the RuvA family.</text>
</comment>
<dbReference type="CDD" id="cd14332">
    <property type="entry name" value="UBA_RuvA_C"/>
    <property type="match status" value="1"/>
</dbReference>
<feature type="domain" description="Helix-hairpin-helix DNA-binding motif class 1" evidence="7">
    <location>
        <begin position="108"/>
        <end position="127"/>
    </location>
</feature>
<dbReference type="InterPro" id="IPR036267">
    <property type="entry name" value="RuvA_C_sf"/>
</dbReference>